<dbReference type="RefSeq" id="WP_071864572.1">
    <property type="nucleotide sequence ID" value="NZ_JBHLVQ010000022.1"/>
</dbReference>
<dbReference type="PANTHER" id="PTHR30337">
    <property type="entry name" value="COMPONENT OF ATP-DEPENDENT DSDNA EXONUCLEASE"/>
    <property type="match status" value="1"/>
</dbReference>
<dbReference type="InterPro" id="IPR050535">
    <property type="entry name" value="DNA_Repair-Maintenance_Comp"/>
</dbReference>
<dbReference type="PANTHER" id="PTHR30337:SF7">
    <property type="entry name" value="PHOSPHOESTERASE"/>
    <property type="match status" value="1"/>
</dbReference>
<dbReference type="InterPro" id="IPR014576">
    <property type="entry name" value="Pesterase_YhaO"/>
</dbReference>
<dbReference type="CDD" id="cd00840">
    <property type="entry name" value="MPP_Mre11_N"/>
    <property type="match status" value="1"/>
</dbReference>
<evidence type="ECO:0000313" key="3">
    <source>
        <dbReference type="EMBL" id="OJG15417.1"/>
    </source>
</evidence>
<dbReference type="Proteomes" id="UP000182835">
    <property type="component" value="Unassembled WGS sequence"/>
</dbReference>
<evidence type="ECO:0000259" key="2">
    <source>
        <dbReference type="Pfam" id="PF00149"/>
    </source>
</evidence>
<comment type="caution">
    <text evidence="3">The sequence shown here is derived from an EMBL/GenBank/DDBJ whole genome shotgun (WGS) entry which is preliminary data.</text>
</comment>
<dbReference type="OrthoDB" id="9773856at2"/>
<evidence type="ECO:0000313" key="4">
    <source>
        <dbReference type="Proteomes" id="UP000182835"/>
    </source>
</evidence>
<dbReference type="Pfam" id="PF00149">
    <property type="entry name" value="Metallophos"/>
    <property type="match status" value="1"/>
</dbReference>
<dbReference type="PIRSF" id="PIRSF033091">
    <property type="entry name" value="Pesterase_YhaO"/>
    <property type="match status" value="1"/>
</dbReference>
<dbReference type="InterPro" id="IPR004843">
    <property type="entry name" value="Calcineurin-like_PHP"/>
</dbReference>
<sequence>MRFIHVADLHFDRTFEGLSEEIPVDFLKKLNQANEKTLKNIVTTAIAQQVDFVIFAGDTFHQMNPSLKNQQLLMAQFQQLAHAEIPVYLIFGNHDYYEESRYWFSFPENVVLFETETVKSIVATTKNEEKYAISGFSYRHQYLKAEMVKHFPVRNLEVDYHLGLYHGDINDANFAPFSLNELKSKNYDYWALGHIHQPTKLSDEIIYPGTPQGHTKKERDLGNVLLVELAKNELTVTRIPVAALRWQKKTISLADCENNAAVVSYLTKQLTPLTENTAMLYEITLANTAHLQNFTAMITNGQLQDLLNQQWPDLVFVHTLKLEEVKEKISLPASEALKTQLLQEFSHEEIFNEVLAELAGNKNTTRLLADPTFRQEVLTQVAEELNQQFEWGQS</sequence>
<dbReference type="SUPFAM" id="SSF56300">
    <property type="entry name" value="Metallo-dependent phosphatases"/>
    <property type="match status" value="1"/>
</dbReference>
<protein>
    <recommendedName>
        <fullName evidence="2">Calcineurin-like phosphoesterase domain-containing protein</fullName>
    </recommendedName>
</protein>
<dbReference type="AlphaFoldDB" id="A0A1L8R6N8"/>
<name>A0A1L8R6N8_9ENTE</name>
<reference evidence="3 4" key="1">
    <citation type="submission" date="2014-12" db="EMBL/GenBank/DDBJ databases">
        <title>Draft genome sequences of 29 type strains of Enterococci.</title>
        <authorList>
            <person name="Zhong Z."/>
            <person name="Sun Z."/>
            <person name="Liu W."/>
            <person name="Zhang W."/>
            <person name="Zhang H."/>
        </authorList>
    </citation>
    <scope>NUCLEOTIDE SEQUENCE [LARGE SCALE GENOMIC DNA]</scope>
    <source>
        <strain evidence="3 4">DSM 21207</strain>
    </source>
</reference>
<keyword evidence="1" id="KW-0378">Hydrolase</keyword>
<dbReference type="STRING" id="317010.RU96_GL002230"/>
<gene>
    <name evidence="3" type="ORF">RU96_GL002230</name>
</gene>
<dbReference type="EMBL" id="JXKG01000007">
    <property type="protein sequence ID" value="OJG15417.1"/>
    <property type="molecule type" value="Genomic_DNA"/>
</dbReference>
<feature type="domain" description="Calcineurin-like phosphoesterase" evidence="2">
    <location>
        <begin position="1"/>
        <end position="198"/>
    </location>
</feature>
<dbReference type="InterPro" id="IPR029052">
    <property type="entry name" value="Metallo-depent_PP-like"/>
</dbReference>
<evidence type="ECO:0000256" key="1">
    <source>
        <dbReference type="ARBA" id="ARBA00022801"/>
    </source>
</evidence>
<dbReference type="InterPro" id="IPR041796">
    <property type="entry name" value="Mre11_N"/>
</dbReference>
<accession>A0A1L8R6N8</accession>
<dbReference type="GO" id="GO:0016787">
    <property type="term" value="F:hydrolase activity"/>
    <property type="evidence" value="ECO:0007669"/>
    <property type="project" value="UniProtKB-KW"/>
</dbReference>
<proteinExistence type="predicted"/>
<dbReference type="Gene3D" id="3.60.21.10">
    <property type="match status" value="1"/>
</dbReference>
<organism evidence="3 4">
    <name type="scientific">Enterococcus canintestini</name>
    <dbReference type="NCBI Taxonomy" id="317010"/>
    <lineage>
        <taxon>Bacteria</taxon>
        <taxon>Bacillati</taxon>
        <taxon>Bacillota</taxon>
        <taxon>Bacilli</taxon>
        <taxon>Lactobacillales</taxon>
        <taxon>Enterococcaceae</taxon>
        <taxon>Enterococcus</taxon>
    </lineage>
</organism>